<keyword evidence="2" id="KW-1185">Reference proteome</keyword>
<dbReference type="CDD" id="cd09272">
    <property type="entry name" value="RNase_HI_RT_Ty1"/>
    <property type="match status" value="1"/>
</dbReference>
<evidence type="ECO:0000313" key="2">
    <source>
        <dbReference type="Proteomes" id="UP000765509"/>
    </source>
</evidence>
<dbReference type="AlphaFoldDB" id="A0A9Q3DEX0"/>
<name>A0A9Q3DEX0_9BASI</name>
<reference evidence="1" key="1">
    <citation type="submission" date="2021-03" db="EMBL/GenBank/DDBJ databases">
        <title>Draft genome sequence of rust myrtle Austropuccinia psidii MF-1, a brazilian biotype.</title>
        <authorList>
            <person name="Quecine M.C."/>
            <person name="Pachon D.M.R."/>
            <person name="Bonatelli M.L."/>
            <person name="Correr F.H."/>
            <person name="Franceschini L.M."/>
            <person name="Leite T.F."/>
            <person name="Margarido G.R.A."/>
            <person name="Almeida C.A."/>
            <person name="Ferrarezi J.A."/>
            <person name="Labate C.A."/>
        </authorList>
    </citation>
    <scope>NUCLEOTIDE SEQUENCE</scope>
    <source>
        <strain evidence="1">MF-1</strain>
    </source>
</reference>
<dbReference type="PANTHER" id="PTHR11439:SF483">
    <property type="entry name" value="PEPTIDE SYNTHASE GLIP-LIKE, PUTATIVE (AFU_ORTHOLOGUE AFUA_3G12920)-RELATED"/>
    <property type="match status" value="1"/>
</dbReference>
<dbReference type="EMBL" id="AVOT02014903">
    <property type="protein sequence ID" value="MBW0498797.1"/>
    <property type="molecule type" value="Genomic_DNA"/>
</dbReference>
<dbReference type="PANTHER" id="PTHR11439">
    <property type="entry name" value="GAG-POL-RELATED RETROTRANSPOSON"/>
    <property type="match status" value="1"/>
</dbReference>
<evidence type="ECO:0000313" key="1">
    <source>
        <dbReference type="EMBL" id="MBW0498797.1"/>
    </source>
</evidence>
<gene>
    <name evidence="1" type="ORF">O181_038512</name>
</gene>
<protein>
    <submittedName>
        <fullName evidence="1">Uncharacterized protein</fullName>
    </submittedName>
</protein>
<dbReference type="OrthoDB" id="3344688at2759"/>
<sequence>MSNCKAVSTPLIPGVHLEVASQEDIEEFQALNVSYQSAIGCINYLSTATRPDLSHSPFWQEFPLLRSGRQHCDNKLVTNVMGSIPVGDKRRSQSNKQKSLGFPLHWRTRVLPLGAPCTQDVGLTYPKDINARIVAYTDANWGNCSTTHQSVTGFLATMCGSLVLWKTRKQPTVLLSTSKAEYKALCDLTSELMWLKQWCQECGILMVDKPIPIHKDNQSCINAA</sequence>
<comment type="caution">
    <text evidence="1">The sequence shown here is derived from an EMBL/GenBank/DDBJ whole genome shotgun (WGS) entry which is preliminary data.</text>
</comment>
<organism evidence="1 2">
    <name type="scientific">Austropuccinia psidii MF-1</name>
    <dbReference type="NCBI Taxonomy" id="1389203"/>
    <lineage>
        <taxon>Eukaryota</taxon>
        <taxon>Fungi</taxon>
        <taxon>Dikarya</taxon>
        <taxon>Basidiomycota</taxon>
        <taxon>Pucciniomycotina</taxon>
        <taxon>Pucciniomycetes</taxon>
        <taxon>Pucciniales</taxon>
        <taxon>Sphaerophragmiaceae</taxon>
        <taxon>Austropuccinia</taxon>
    </lineage>
</organism>
<proteinExistence type="predicted"/>
<dbReference type="Proteomes" id="UP000765509">
    <property type="component" value="Unassembled WGS sequence"/>
</dbReference>
<accession>A0A9Q3DEX0</accession>